<keyword evidence="10" id="KW-1185">Reference proteome</keyword>
<dbReference type="PIRSF" id="PIRSF006755">
    <property type="entry name" value="DTB_synth"/>
    <property type="match status" value="1"/>
</dbReference>
<name>A0A4R3N647_9GAMM</name>
<feature type="binding site" evidence="8">
    <location>
        <position position="54"/>
    </location>
    <ligand>
        <name>Mg(2+)</name>
        <dbReference type="ChEBI" id="CHEBI:18420"/>
    </ligand>
</feature>
<dbReference type="SUPFAM" id="SSF52540">
    <property type="entry name" value="P-loop containing nucleoside triphosphate hydrolases"/>
    <property type="match status" value="1"/>
</dbReference>
<proteinExistence type="inferred from homology"/>
<dbReference type="Proteomes" id="UP000295717">
    <property type="component" value="Unassembled WGS sequence"/>
</dbReference>
<keyword evidence="2 8" id="KW-0436">Ligase</keyword>
<dbReference type="Pfam" id="PF13500">
    <property type="entry name" value="AAA_26"/>
    <property type="match status" value="1"/>
</dbReference>
<dbReference type="Gene3D" id="3.40.50.300">
    <property type="entry name" value="P-loop containing nucleotide triphosphate hydrolases"/>
    <property type="match status" value="1"/>
</dbReference>
<evidence type="ECO:0000313" key="10">
    <source>
        <dbReference type="Proteomes" id="UP000295717"/>
    </source>
</evidence>
<dbReference type="GO" id="GO:0042803">
    <property type="term" value="F:protein homodimerization activity"/>
    <property type="evidence" value="ECO:0007669"/>
    <property type="project" value="UniProtKB-ARBA"/>
</dbReference>
<dbReference type="FunFam" id="3.40.50.300:FF:000292">
    <property type="entry name" value="ATP-dependent dethiobiotin synthetase BioD"/>
    <property type="match status" value="1"/>
</dbReference>
<dbReference type="HAMAP" id="MF_00336">
    <property type="entry name" value="BioD"/>
    <property type="match status" value="1"/>
</dbReference>
<dbReference type="UniPathway" id="UPA00078">
    <property type="reaction ID" value="UER00161"/>
</dbReference>
<keyword evidence="5 8" id="KW-0093">Biotin biosynthesis</keyword>
<feature type="binding site" evidence="8">
    <location>
        <begin position="115"/>
        <end position="118"/>
    </location>
    <ligand>
        <name>ATP</name>
        <dbReference type="ChEBI" id="CHEBI:30616"/>
    </ligand>
</feature>
<dbReference type="EMBL" id="SMAO01000001">
    <property type="protein sequence ID" value="TCT23821.1"/>
    <property type="molecule type" value="Genomic_DNA"/>
</dbReference>
<evidence type="ECO:0000313" key="9">
    <source>
        <dbReference type="EMBL" id="TCT23821.1"/>
    </source>
</evidence>
<dbReference type="GO" id="GO:0000287">
    <property type="term" value="F:magnesium ion binding"/>
    <property type="evidence" value="ECO:0007669"/>
    <property type="project" value="UniProtKB-UniRule"/>
</dbReference>
<comment type="similarity">
    <text evidence="8">Belongs to the dethiobiotin synthetase family.</text>
</comment>
<keyword evidence="7 8" id="KW-0460">Magnesium</keyword>
<evidence type="ECO:0000256" key="3">
    <source>
        <dbReference type="ARBA" id="ARBA00022723"/>
    </source>
</evidence>
<dbReference type="GO" id="GO:0004141">
    <property type="term" value="F:dethiobiotin synthase activity"/>
    <property type="evidence" value="ECO:0007669"/>
    <property type="project" value="UniProtKB-UniRule"/>
</dbReference>
<dbReference type="GO" id="GO:0005829">
    <property type="term" value="C:cytosol"/>
    <property type="evidence" value="ECO:0007669"/>
    <property type="project" value="TreeGrafter"/>
</dbReference>
<comment type="subunit">
    <text evidence="8">Homodimer.</text>
</comment>
<protein>
    <recommendedName>
        <fullName evidence="8">ATP-dependent dethiobiotin synthetase BioD</fullName>
        <ecNumber evidence="8">6.3.3.3</ecNumber>
    </recommendedName>
    <alternativeName>
        <fullName evidence="8">DTB synthetase</fullName>
        <shortName evidence="8">DTBS</shortName>
    </alternativeName>
    <alternativeName>
        <fullName evidence="8">Dethiobiotin synthase</fullName>
    </alternativeName>
</protein>
<evidence type="ECO:0000256" key="5">
    <source>
        <dbReference type="ARBA" id="ARBA00022756"/>
    </source>
</evidence>
<sequence length="213" mass="22249">MSGLFVTGTDTGCGKTEISLGLMAALQAQGLNVLGMKPVASGCLTTPDGLRNEDAQRLLMQGSSVQPYARINPYAFAPPIAPHLAADEAGVRIELAVIETAYAALRQAADRVIVEGVGGWRVPLGADLFVGDIPRALDLPVILVVGLKLGCINHALLTADSIRASGCRLAGWVANQVDPEMVARDANLATLEARMTAPCLGVIPWFEPPAVAQ</sequence>
<feature type="binding site" evidence="8">
    <location>
        <position position="16"/>
    </location>
    <ligand>
        <name>Mg(2+)</name>
        <dbReference type="ChEBI" id="CHEBI:18420"/>
    </ligand>
</feature>
<dbReference type="OrthoDB" id="9802097at2"/>
<accession>A0A4R3N647</accession>
<keyword evidence="1 8" id="KW-0963">Cytoplasm</keyword>
<dbReference type="NCBIfam" id="TIGR00347">
    <property type="entry name" value="bioD"/>
    <property type="match status" value="1"/>
</dbReference>
<evidence type="ECO:0000256" key="6">
    <source>
        <dbReference type="ARBA" id="ARBA00022840"/>
    </source>
</evidence>
<dbReference type="EC" id="6.3.3.3" evidence="8"/>
<dbReference type="GO" id="GO:0009102">
    <property type="term" value="P:biotin biosynthetic process"/>
    <property type="evidence" value="ECO:0007669"/>
    <property type="project" value="UniProtKB-UniRule"/>
</dbReference>
<feature type="binding site" evidence="8">
    <location>
        <position position="115"/>
    </location>
    <ligand>
        <name>Mg(2+)</name>
        <dbReference type="ChEBI" id="CHEBI:18420"/>
    </ligand>
</feature>
<comment type="catalytic activity">
    <reaction evidence="8">
        <text>(7R,8S)-7,8-diammoniononanoate + CO2 + ATP = (4R,5S)-dethiobiotin + ADP + phosphate + 3 H(+)</text>
        <dbReference type="Rhea" id="RHEA:15805"/>
        <dbReference type="ChEBI" id="CHEBI:15378"/>
        <dbReference type="ChEBI" id="CHEBI:16526"/>
        <dbReference type="ChEBI" id="CHEBI:30616"/>
        <dbReference type="ChEBI" id="CHEBI:43474"/>
        <dbReference type="ChEBI" id="CHEBI:149469"/>
        <dbReference type="ChEBI" id="CHEBI:149473"/>
        <dbReference type="ChEBI" id="CHEBI:456216"/>
        <dbReference type="EC" id="6.3.3.3"/>
    </reaction>
</comment>
<comment type="function">
    <text evidence="8">Catalyzes a mechanistically unusual reaction, the ATP-dependent insertion of CO2 between the N7 and N8 nitrogen atoms of 7,8-diaminopelargonic acid (DAPA, also called 7,8-diammoniononanoate) to form a ureido ring.</text>
</comment>
<feature type="binding site" evidence="8">
    <location>
        <position position="41"/>
    </location>
    <ligand>
        <name>substrate</name>
    </ligand>
</feature>
<comment type="cofactor">
    <cofactor evidence="8">
        <name>Mg(2+)</name>
        <dbReference type="ChEBI" id="CHEBI:18420"/>
    </cofactor>
</comment>
<feature type="active site" evidence="8">
    <location>
        <position position="37"/>
    </location>
</feature>
<comment type="caution">
    <text evidence="8">Lacks conserved residue(s) required for the propagation of feature annotation.</text>
</comment>
<evidence type="ECO:0000256" key="8">
    <source>
        <dbReference type="HAMAP-Rule" id="MF_00336"/>
    </source>
</evidence>
<comment type="caution">
    <text evidence="9">The sequence shown here is derived from an EMBL/GenBank/DDBJ whole genome shotgun (WGS) entry which is preliminary data.</text>
</comment>
<evidence type="ECO:0000256" key="1">
    <source>
        <dbReference type="ARBA" id="ARBA00022490"/>
    </source>
</evidence>
<dbReference type="InterPro" id="IPR004472">
    <property type="entry name" value="DTB_synth_BioD"/>
</dbReference>
<dbReference type="GO" id="GO:0005524">
    <property type="term" value="F:ATP binding"/>
    <property type="evidence" value="ECO:0007669"/>
    <property type="project" value="UniProtKB-UniRule"/>
</dbReference>
<dbReference type="CDD" id="cd03109">
    <property type="entry name" value="DTBS"/>
    <property type="match status" value="1"/>
</dbReference>
<dbReference type="RefSeq" id="WP_132974921.1">
    <property type="nucleotide sequence ID" value="NZ_SMAO01000001.1"/>
</dbReference>
<reference evidence="9 10" key="1">
    <citation type="submission" date="2019-03" db="EMBL/GenBank/DDBJ databases">
        <title>Genomic Encyclopedia of Type Strains, Phase IV (KMG-IV): sequencing the most valuable type-strain genomes for metagenomic binning, comparative biology and taxonomic classification.</title>
        <authorList>
            <person name="Goeker M."/>
        </authorList>
    </citation>
    <scope>NUCLEOTIDE SEQUENCE [LARGE SCALE GENOMIC DNA]</scope>
    <source>
        <strain evidence="9 10">DSM 13587</strain>
    </source>
</reference>
<dbReference type="PANTHER" id="PTHR43210:SF5">
    <property type="entry name" value="DETHIOBIOTIN SYNTHETASE"/>
    <property type="match status" value="1"/>
</dbReference>
<keyword evidence="3 8" id="KW-0479">Metal-binding</keyword>
<organism evidence="9 10">
    <name type="scientific">Thiobaca trueperi</name>
    <dbReference type="NCBI Taxonomy" id="127458"/>
    <lineage>
        <taxon>Bacteria</taxon>
        <taxon>Pseudomonadati</taxon>
        <taxon>Pseudomonadota</taxon>
        <taxon>Gammaproteobacteria</taxon>
        <taxon>Chromatiales</taxon>
        <taxon>Chromatiaceae</taxon>
        <taxon>Thiobaca</taxon>
    </lineage>
</organism>
<dbReference type="InterPro" id="IPR027417">
    <property type="entry name" value="P-loop_NTPase"/>
</dbReference>
<keyword evidence="4 8" id="KW-0547">Nucleotide-binding</keyword>
<feature type="binding site" evidence="8">
    <location>
        <position position="54"/>
    </location>
    <ligand>
        <name>ATP</name>
        <dbReference type="ChEBI" id="CHEBI:30616"/>
    </ligand>
</feature>
<evidence type="ECO:0000256" key="4">
    <source>
        <dbReference type="ARBA" id="ARBA00022741"/>
    </source>
</evidence>
<evidence type="ECO:0000256" key="7">
    <source>
        <dbReference type="ARBA" id="ARBA00022842"/>
    </source>
</evidence>
<comment type="pathway">
    <text evidence="8">Cofactor biosynthesis; biotin biosynthesis; biotin from 7,8-diaminononanoate: step 1/2.</text>
</comment>
<feature type="binding site" evidence="8">
    <location>
        <begin position="175"/>
        <end position="176"/>
    </location>
    <ligand>
        <name>ATP</name>
        <dbReference type="ChEBI" id="CHEBI:30616"/>
    </ligand>
</feature>
<dbReference type="AlphaFoldDB" id="A0A4R3N647"/>
<gene>
    <name evidence="8" type="primary">bioD</name>
    <name evidence="9" type="ORF">EDC35_101134</name>
</gene>
<keyword evidence="6 8" id="KW-0067">ATP-binding</keyword>
<evidence type="ECO:0000256" key="2">
    <source>
        <dbReference type="ARBA" id="ARBA00022598"/>
    </source>
</evidence>
<comment type="subcellular location">
    <subcellularLocation>
        <location evidence="8">Cytoplasm</location>
    </subcellularLocation>
</comment>
<dbReference type="PANTHER" id="PTHR43210">
    <property type="entry name" value="DETHIOBIOTIN SYNTHETASE"/>
    <property type="match status" value="1"/>
</dbReference>